<dbReference type="AlphaFoldDB" id="A0AAE0JNM4"/>
<dbReference type="GeneID" id="87867341"/>
<dbReference type="EMBL" id="JAUEPP010000001">
    <property type="protein sequence ID" value="KAK3354204.1"/>
    <property type="molecule type" value="Genomic_DNA"/>
</dbReference>
<protein>
    <submittedName>
        <fullName evidence="1">Uncharacterized protein</fullName>
    </submittedName>
</protein>
<dbReference type="Proteomes" id="UP001278500">
    <property type="component" value="Unassembled WGS sequence"/>
</dbReference>
<sequence>MAAISGSILSEHPRYHYFNCVKLTHSLDNLGLCGISKQLRYSHKRCQLPTRVNISFAKDHDLALGGTWEWWDMWAKTSHSGWQQAAGIQLHVPSNREPPQDRYLVIVVVRIERPTTPRSTTKVLSFRRGTEKMRRCTQRRRCGEPRVSLRNTALHPSRMWLKGFLLLLKGICPRRRKELAMCCSVAPIHMHMACYVKLVSAFSPLVLLLSG</sequence>
<dbReference type="RefSeq" id="XP_062685582.1">
    <property type="nucleotide sequence ID" value="XM_062830187.1"/>
</dbReference>
<reference evidence="1" key="2">
    <citation type="submission" date="2023-06" db="EMBL/GenBank/DDBJ databases">
        <authorList>
            <consortium name="Lawrence Berkeley National Laboratory"/>
            <person name="Haridas S."/>
            <person name="Hensen N."/>
            <person name="Bonometti L."/>
            <person name="Westerberg I."/>
            <person name="Brannstrom I.O."/>
            <person name="Guillou S."/>
            <person name="Cros-Aarteil S."/>
            <person name="Calhoun S."/>
            <person name="Kuo A."/>
            <person name="Mondo S."/>
            <person name="Pangilinan J."/>
            <person name="Riley R."/>
            <person name="Labutti K."/>
            <person name="Andreopoulos B."/>
            <person name="Lipzen A."/>
            <person name="Chen C."/>
            <person name="Yanf M."/>
            <person name="Daum C."/>
            <person name="Ng V."/>
            <person name="Clum A."/>
            <person name="Steindorff A."/>
            <person name="Ohm R."/>
            <person name="Martin F."/>
            <person name="Silar P."/>
            <person name="Natvig D."/>
            <person name="Lalanne C."/>
            <person name="Gautier V."/>
            <person name="Ament-Velasquez S.L."/>
            <person name="Kruys A."/>
            <person name="Hutchinson M.I."/>
            <person name="Powell A.J."/>
            <person name="Barry K."/>
            <person name="Miller A.N."/>
            <person name="Grigoriev I.V."/>
            <person name="Debuchy R."/>
            <person name="Gladieux P."/>
            <person name="Thoren M.H."/>
            <person name="Johannesson H."/>
        </authorList>
    </citation>
    <scope>NUCLEOTIDE SEQUENCE</scope>
    <source>
        <strain evidence="1">CBS 560.94</strain>
    </source>
</reference>
<keyword evidence="2" id="KW-1185">Reference proteome</keyword>
<organism evidence="1 2">
    <name type="scientific">Neurospora tetraspora</name>
    <dbReference type="NCBI Taxonomy" id="94610"/>
    <lineage>
        <taxon>Eukaryota</taxon>
        <taxon>Fungi</taxon>
        <taxon>Dikarya</taxon>
        <taxon>Ascomycota</taxon>
        <taxon>Pezizomycotina</taxon>
        <taxon>Sordariomycetes</taxon>
        <taxon>Sordariomycetidae</taxon>
        <taxon>Sordariales</taxon>
        <taxon>Sordariaceae</taxon>
        <taxon>Neurospora</taxon>
    </lineage>
</organism>
<evidence type="ECO:0000313" key="1">
    <source>
        <dbReference type="EMBL" id="KAK3354204.1"/>
    </source>
</evidence>
<proteinExistence type="predicted"/>
<accession>A0AAE0JNM4</accession>
<name>A0AAE0JNM4_9PEZI</name>
<gene>
    <name evidence="1" type="ORF">B0H65DRAFT_562008</name>
</gene>
<comment type="caution">
    <text evidence="1">The sequence shown here is derived from an EMBL/GenBank/DDBJ whole genome shotgun (WGS) entry which is preliminary data.</text>
</comment>
<evidence type="ECO:0000313" key="2">
    <source>
        <dbReference type="Proteomes" id="UP001278500"/>
    </source>
</evidence>
<reference evidence="1" key="1">
    <citation type="journal article" date="2023" name="Mol. Phylogenet. Evol.">
        <title>Genome-scale phylogeny and comparative genomics of the fungal order Sordariales.</title>
        <authorList>
            <person name="Hensen N."/>
            <person name="Bonometti L."/>
            <person name="Westerberg I."/>
            <person name="Brannstrom I.O."/>
            <person name="Guillou S."/>
            <person name="Cros-Aarteil S."/>
            <person name="Calhoun S."/>
            <person name="Haridas S."/>
            <person name="Kuo A."/>
            <person name="Mondo S."/>
            <person name="Pangilinan J."/>
            <person name="Riley R."/>
            <person name="LaButti K."/>
            <person name="Andreopoulos B."/>
            <person name="Lipzen A."/>
            <person name="Chen C."/>
            <person name="Yan M."/>
            <person name="Daum C."/>
            <person name="Ng V."/>
            <person name="Clum A."/>
            <person name="Steindorff A."/>
            <person name="Ohm R.A."/>
            <person name="Martin F."/>
            <person name="Silar P."/>
            <person name="Natvig D.O."/>
            <person name="Lalanne C."/>
            <person name="Gautier V."/>
            <person name="Ament-Velasquez S.L."/>
            <person name="Kruys A."/>
            <person name="Hutchinson M.I."/>
            <person name="Powell A.J."/>
            <person name="Barry K."/>
            <person name="Miller A.N."/>
            <person name="Grigoriev I.V."/>
            <person name="Debuchy R."/>
            <person name="Gladieux P."/>
            <person name="Hiltunen Thoren M."/>
            <person name="Johannesson H."/>
        </authorList>
    </citation>
    <scope>NUCLEOTIDE SEQUENCE</scope>
    <source>
        <strain evidence="1">CBS 560.94</strain>
    </source>
</reference>